<dbReference type="Proteomes" id="UP001154282">
    <property type="component" value="Unassembled WGS sequence"/>
</dbReference>
<dbReference type="EMBL" id="CAMGYJ010000010">
    <property type="protein sequence ID" value="CAI0555707.1"/>
    <property type="molecule type" value="Genomic_DNA"/>
</dbReference>
<reference evidence="2" key="1">
    <citation type="submission" date="2022-08" db="EMBL/GenBank/DDBJ databases">
        <authorList>
            <person name="Gutierrez-Valencia J."/>
        </authorList>
    </citation>
    <scope>NUCLEOTIDE SEQUENCE</scope>
</reference>
<feature type="region of interest" description="Disordered" evidence="1">
    <location>
        <begin position="106"/>
        <end position="133"/>
    </location>
</feature>
<dbReference type="AlphaFoldDB" id="A0AAV0RDG8"/>
<gene>
    <name evidence="2" type="ORF">LITE_LOCUS47701</name>
</gene>
<organism evidence="2 3">
    <name type="scientific">Linum tenue</name>
    <dbReference type="NCBI Taxonomy" id="586396"/>
    <lineage>
        <taxon>Eukaryota</taxon>
        <taxon>Viridiplantae</taxon>
        <taxon>Streptophyta</taxon>
        <taxon>Embryophyta</taxon>
        <taxon>Tracheophyta</taxon>
        <taxon>Spermatophyta</taxon>
        <taxon>Magnoliopsida</taxon>
        <taxon>eudicotyledons</taxon>
        <taxon>Gunneridae</taxon>
        <taxon>Pentapetalae</taxon>
        <taxon>rosids</taxon>
        <taxon>fabids</taxon>
        <taxon>Malpighiales</taxon>
        <taxon>Linaceae</taxon>
        <taxon>Linum</taxon>
    </lineage>
</organism>
<evidence type="ECO:0000313" key="3">
    <source>
        <dbReference type="Proteomes" id="UP001154282"/>
    </source>
</evidence>
<name>A0AAV0RDG8_9ROSI</name>
<evidence type="ECO:0000256" key="1">
    <source>
        <dbReference type="SAM" id="MobiDB-lite"/>
    </source>
</evidence>
<comment type="caution">
    <text evidence="2">The sequence shown here is derived from an EMBL/GenBank/DDBJ whole genome shotgun (WGS) entry which is preliminary data.</text>
</comment>
<evidence type="ECO:0000313" key="2">
    <source>
        <dbReference type="EMBL" id="CAI0555707.1"/>
    </source>
</evidence>
<accession>A0AAV0RDG8</accession>
<keyword evidence="3" id="KW-1185">Reference proteome</keyword>
<sequence length="178" mass="20808">MKHEALSQPTCTMTLVCNSTSHLLIDDDTHKVEQNKKRKDSVKKKAEDEEIPKKNMEDSKICFLSSFCWTMKPAEKTRSKGDEEKVEGCGGDTRRLRRRTVRELRIEQTSLPEKERAKNNKENQTSSLAGADRTLQMLQLSNKLKKDKRQRNSMEQLILVEGRIEWQEIRRIIACLYR</sequence>
<feature type="compositionally biased region" description="Basic and acidic residues" evidence="1">
    <location>
        <begin position="106"/>
        <end position="121"/>
    </location>
</feature>
<proteinExistence type="predicted"/>
<protein>
    <submittedName>
        <fullName evidence="2">Uncharacterized protein</fullName>
    </submittedName>
</protein>